<dbReference type="KEGG" id="caul:KCG34_13835"/>
<dbReference type="Proteomes" id="UP000676409">
    <property type="component" value="Chromosome"/>
</dbReference>
<gene>
    <name evidence="1" type="ORF">KCG34_13835</name>
</gene>
<protein>
    <submittedName>
        <fullName evidence="1">Uncharacterized protein</fullName>
    </submittedName>
</protein>
<sequence length="53" mass="6341">MRILLRILFLFFVSPFERLDLSRLFESRAFKRRRLRSIRGGYLADVGDDDPLP</sequence>
<dbReference type="EMBL" id="CP073078">
    <property type="protein sequence ID" value="QUD86181.1"/>
    <property type="molecule type" value="Genomic_DNA"/>
</dbReference>
<accession>A0A975FW13</accession>
<dbReference type="RefSeq" id="WP_211936233.1">
    <property type="nucleotide sequence ID" value="NZ_CP073078.1"/>
</dbReference>
<evidence type="ECO:0000313" key="1">
    <source>
        <dbReference type="EMBL" id="QUD86181.1"/>
    </source>
</evidence>
<proteinExistence type="predicted"/>
<evidence type="ECO:0000313" key="2">
    <source>
        <dbReference type="Proteomes" id="UP000676409"/>
    </source>
</evidence>
<name>A0A975FW13_9CAUL</name>
<organism evidence="1 2">
    <name type="scientific">Phenylobacterium montanum</name>
    <dbReference type="NCBI Taxonomy" id="2823693"/>
    <lineage>
        <taxon>Bacteria</taxon>
        <taxon>Pseudomonadati</taxon>
        <taxon>Pseudomonadota</taxon>
        <taxon>Alphaproteobacteria</taxon>
        <taxon>Caulobacterales</taxon>
        <taxon>Caulobacteraceae</taxon>
        <taxon>Phenylobacterium</taxon>
    </lineage>
</organism>
<dbReference type="AlphaFoldDB" id="A0A975FW13"/>
<reference evidence="1" key="1">
    <citation type="submission" date="2021-04" db="EMBL/GenBank/DDBJ databases">
        <title>The complete genome sequence of Caulobacter sp. S6.</title>
        <authorList>
            <person name="Tang Y."/>
            <person name="Ouyang W."/>
            <person name="Liu Q."/>
            <person name="Huang B."/>
            <person name="Guo Z."/>
            <person name="Lei P."/>
        </authorList>
    </citation>
    <scope>NUCLEOTIDE SEQUENCE</scope>
    <source>
        <strain evidence="1">S6</strain>
    </source>
</reference>
<keyword evidence="2" id="KW-1185">Reference proteome</keyword>